<comment type="caution">
    <text evidence="1">The sequence shown here is derived from an EMBL/GenBank/DDBJ whole genome shotgun (WGS) entry which is preliminary data.</text>
</comment>
<keyword evidence="2" id="KW-1185">Reference proteome</keyword>
<name>A0A5D3AZZ3_9TREE</name>
<evidence type="ECO:0000313" key="2">
    <source>
        <dbReference type="Proteomes" id="UP000322245"/>
    </source>
</evidence>
<dbReference type="Proteomes" id="UP000322245">
    <property type="component" value="Unassembled WGS sequence"/>
</dbReference>
<proteinExistence type="predicted"/>
<organism evidence="1 2">
    <name type="scientific">Cryptococcus floricola</name>
    <dbReference type="NCBI Taxonomy" id="2591691"/>
    <lineage>
        <taxon>Eukaryota</taxon>
        <taxon>Fungi</taxon>
        <taxon>Dikarya</taxon>
        <taxon>Basidiomycota</taxon>
        <taxon>Agaricomycotina</taxon>
        <taxon>Tremellomycetes</taxon>
        <taxon>Tremellales</taxon>
        <taxon>Cryptococcaceae</taxon>
        <taxon>Cryptococcus</taxon>
    </lineage>
</organism>
<sequence length="162" mass="18332">MSATPAHNPNPNPPLIDGAGRGIWRIDIPMLVNWALLLFPEGRFNREREVIAGVRDLLLLVFLVVWWQEMSKKYRAIGLILLPYVLMRWKWCEAPYGTRVFRAAPADAAPATDDAPPPTPHRAQSLAPPPTVLPSFAFWCWLLCCEVLSKVNLALVLFLSRY</sequence>
<gene>
    <name evidence="1" type="ORF">B9479_002148</name>
</gene>
<reference evidence="1 2" key="1">
    <citation type="submission" date="2017-05" db="EMBL/GenBank/DDBJ databases">
        <title>The Genome Sequence of Tsuchiyaea wingfieldii DSM 27421.</title>
        <authorList>
            <person name="Cuomo C."/>
            <person name="Passer A."/>
            <person name="Billmyre B."/>
            <person name="Heitman J."/>
        </authorList>
    </citation>
    <scope>NUCLEOTIDE SEQUENCE [LARGE SCALE GENOMIC DNA]</scope>
    <source>
        <strain evidence="1 2">DSM 27421</strain>
    </source>
</reference>
<dbReference type="AlphaFoldDB" id="A0A5D3AZZ3"/>
<accession>A0A5D3AZZ3</accession>
<dbReference type="EMBL" id="NIDF01000016">
    <property type="protein sequence ID" value="TYJ57047.1"/>
    <property type="molecule type" value="Genomic_DNA"/>
</dbReference>
<protein>
    <submittedName>
        <fullName evidence="1">Uncharacterized protein</fullName>
    </submittedName>
</protein>
<evidence type="ECO:0000313" key="1">
    <source>
        <dbReference type="EMBL" id="TYJ57047.1"/>
    </source>
</evidence>